<accession>A0A6A6D340</accession>
<evidence type="ECO:0000313" key="1">
    <source>
        <dbReference type="EMBL" id="KAF2173827.1"/>
    </source>
</evidence>
<name>A0A6A6D340_ZASCE</name>
<dbReference type="Proteomes" id="UP000799537">
    <property type="component" value="Unassembled WGS sequence"/>
</dbReference>
<dbReference type="PANTHER" id="PTHR42085:SF2">
    <property type="entry name" value="F-BOX DOMAIN-CONTAINING PROTEIN"/>
    <property type="match status" value="1"/>
</dbReference>
<protein>
    <recommendedName>
        <fullName evidence="3">F-box domain-containing protein</fullName>
    </recommendedName>
</protein>
<proteinExistence type="predicted"/>
<sequence>MKPEALQRTLDNVTKSVEKDVALAQPAMEEAKARISFFSLPAEIRDQIYALVLTRRRREKFNFWRGRCEIAKAPVRPFCLSGIGHGLARASHQVRTEARAVYYSQNSFEICVNEGILNSNLHWLKVVMERMILPHGRLFRRLSIFFPRVNAIDPINHIWLNYHGESRPSPFDASWGPVPLLTQEMILSVCSIQSDKLPRAVVTVACEPHGNGREQIAVLDMAKIIAE</sequence>
<dbReference type="RefSeq" id="XP_033674716.1">
    <property type="nucleotide sequence ID" value="XM_033803491.1"/>
</dbReference>
<dbReference type="EMBL" id="ML993579">
    <property type="protein sequence ID" value="KAF2173827.1"/>
    <property type="molecule type" value="Genomic_DNA"/>
</dbReference>
<dbReference type="PANTHER" id="PTHR42085">
    <property type="entry name" value="F-BOX DOMAIN-CONTAINING PROTEIN"/>
    <property type="match status" value="1"/>
</dbReference>
<dbReference type="AlphaFoldDB" id="A0A6A6D340"/>
<organism evidence="1 2">
    <name type="scientific">Zasmidium cellare ATCC 36951</name>
    <dbReference type="NCBI Taxonomy" id="1080233"/>
    <lineage>
        <taxon>Eukaryota</taxon>
        <taxon>Fungi</taxon>
        <taxon>Dikarya</taxon>
        <taxon>Ascomycota</taxon>
        <taxon>Pezizomycotina</taxon>
        <taxon>Dothideomycetes</taxon>
        <taxon>Dothideomycetidae</taxon>
        <taxon>Mycosphaerellales</taxon>
        <taxon>Mycosphaerellaceae</taxon>
        <taxon>Zasmidium</taxon>
    </lineage>
</organism>
<dbReference type="GeneID" id="54556763"/>
<evidence type="ECO:0008006" key="3">
    <source>
        <dbReference type="Google" id="ProtNLM"/>
    </source>
</evidence>
<reference evidence="1" key="1">
    <citation type="journal article" date="2020" name="Stud. Mycol.">
        <title>101 Dothideomycetes genomes: a test case for predicting lifestyles and emergence of pathogens.</title>
        <authorList>
            <person name="Haridas S."/>
            <person name="Albert R."/>
            <person name="Binder M."/>
            <person name="Bloem J."/>
            <person name="Labutti K."/>
            <person name="Salamov A."/>
            <person name="Andreopoulos B."/>
            <person name="Baker S."/>
            <person name="Barry K."/>
            <person name="Bills G."/>
            <person name="Bluhm B."/>
            <person name="Cannon C."/>
            <person name="Castanera R."/>
            <person name="Culley D."/>
            <person name="Daum C."/>
            <person name="Ezra D."/>
            <person name="Gonzalez J."/>
            <person name="Henrissat B."/>
            <person name="Kuo A."/>
            <person name="Liang C."/>
            <person name="Lipzen A."/>
            <person name="Lutzoni F."/>
            <person name="Magnuson J."/>
            <person name="Mondo S."/>
            <person name="Nolan M."/>
            <person name="Ohm R."/>
            <person name="Pangilinan J."/>
            <person name="Park H.-J."/>
            <person name="Ramirez L."/>
            <person name="Alfaro M."/>
            <person name="Sun H."/>
            <person name="Tritt A."/>
            <person name="Yoshinaga Y."/>
            <person name="Zwiers L.-H."/>
            <person name="Turgeon B."/>
            <person name="Goodwin S."/>
            <person name="Spatafora J."/>
            <person name="Crous P."/>
            <person name="Grigoriev I."/>
        </authorList>
    </citation>
    <scope>NUCLEOTIDE SEQUENCE</scope>
    <source>
        <strain evidence="1">ATCC 36951</strain>
    </source>
</reference>
<gene>
    <name evidence="1" type="ORF">M409DRAFT_16097</name>
</gene>
<dbReference type="InterPro" id="IPR038883">
    <property type="entry name" value="AN11006-like"/>
</dbReference>
<keyword evidence="2" id="KW-1185">Reference proteome</keyword>
<dbReference type="OrthoDB" id="3650897at2759"/>
<evidence type="ECO:0000313" key="2">
    <source>
        <dbReference type="Proteomes" id="UP000799537"/>
    </source>
</evidence>